<evidence type="ECO:0008006" key="5">
    <source>
        <dbReference type="Google" id="ProtNLM"/>
    </source>
</evidence>
<evidence type="ECO:0000313" key="3">
    <source>
        <dbReference type="EMBL" id="KMZ70377.1"/>
    </source>
</evidence>
<name>A0A0K9PQ67_ZOSMR</name>
<dbReference type="Proteomes" id="UP000036987">
    <property type="component" value="Unassembled WGS sequence"/>
</dbReference>
<reference evidence="4" key="1">
    <citation type="journal article" date="2016" name="Nature">
        <title>The genome of the seagrass Zostera marina reveals angiosperm adaptation to the sea.</title>
        <authorList>
            <person name="Olsen J.L."/>
            <person name="Rouze P."/>
            <person name="Verhelst B."/>
            <person name="Lin Y.-C."/>
            <person name="Bayer T."/>
            <person name="Collen J."/>
            <person name="Dattolo E."/>
            <person name="De Paoli E."/>
            <person name="Dittami S."/>
            <person name="Maumus F."/>
            <person name="Michel G."/>
            <person name="Kersting A."/>
            <person name="Lauritano C."/>
            <person name="Lohaus R."/>
            <person name="Toepel M."/>
            <person name="Tonon T."/>
            <person name="Vanneste K."/>
            <person name="Amirebrahimi M."/>
            <person name="Brakel J."/>
            <person name="Bostroem C."/>
            <person name="Chovatia M."/>
            <person name="Grimwood J."/>
            <person name="Jenkins J.W."/>
            <person name="Jueterbock A."/>
            <person name="Mraz A."/>
            <person name="Stam W.T."/>
            <person name="Tice H."/>
            <person name="Bornberg-Bauer E."/>
            <person name="Green P.J."/>
            <person name="Pearson G.A."/>
            <person name="Procaccini G."/>
            <person name="Duarte C.M."/>
            <person name="Schmutz J."/>
            <person name="Reusch T.B.H."/>
            <person name="Van de Peer Y."/>
        </authorList>
    </citation>
    <scope>NUCLEOTIDE SEQUENCE [LARGE SCALE GENOMIC DNA]</scope>
    <source>
        <strain evidence="4">cv. Finnish</strain>
    </source>
</reference>
<feature type="signal peptide" evidence="2">
    <location>
        <begin position="1"/>
        <end position="24"/>
    </location>
</feature>
<proteinExistence type="predicted"/>
<accession>A0A0K9PQ67</accession>
<dbReference type="AlphaFoldDB" id="A0A0K9PQ67"/>
<organism evidence="3 4">
    <name type="scientific">Zostera marina</name>
    <name type="common">Eelgrass</name>
    <dbReference type="NCBI Taxonomy" id="29655"/>
    <lineage>
        <taxon>Eukaryota</taxon>
        <taxon>Viridiplantae</taxon>
        <taxon>Streptophyta</taxon>
        <taxon>Embryophyta</taxon>
        <taxon>Tracheophyta</taxon>
        <taxon>Spermatophyta</taxon>
        <taxon>Magnoliopsida</taxon>
        <taxon>Liliopsida</taxon>
        <taxon>Zosteraceae</taxon>
        <taxon>Zostera</taxon>
    </lineage>
</organism>
<dbReference type="EMBL" id="LFYR01000729">
    <property type="protein sequence ID" value="KMZ70377.1"/>
    <property type="molecule type" value="Genomic_DNA"/>
</dbReference>
<sequence>MEYHHTKVLVLAFLCLLAVSTLLATTTAHVVVDTQKGLRKVLNEKTVESEIPSFEDEKYYNRHHGGRHGGGHGGRKHHKGHGCHHC</sequence>
<evidence type="ECO:0000256" key="2">
    <source>
        <dbReference type="SAM" id="SignalP"/>
    </source>
</evidence>
<evidence type="ECO:0000256" key="1">
    <source>
        <dbReference type="SAM" id="MobiDB-lite"/>
    </source>
</evidence>
<protein>
    <recommendedName>
        <fullName evidence="5">Glycine-rich protein</fullName>
    </recommendedName>
</protein>
<keyword evidence="4" id="KW-1185">Reference proteome</keyword>
<feature type="compositionally biased region" description="Basic residues" evidence="1">
    <location>
        <begin position="61"/>
        <end position="86"/>
    </location>
</feature>
<feature type="chain" id="PRO_5005527769" description="Glycine-rich protein" evidence="2">
    <location>
        <begin position="25"/>
        <end position="86"/>
    </location>
</feature>
<evidence type="ECO:0000313" key="4">
    <source>
        <dbReference type="Proteomes" id="UP000036987"/>
    </source>
</evidence>
<feature type="region of interest" description="Disordered" evidence="1">
    <location>
        <begin position="58"/>
        <end position="86"/>
    </location>
</feature>
<keyword evidence="2" id="KW-0732">Signal</keyword>
<comment type="caution">
    <text evidence="3">The sequence shown here is derived from an EMBL/GenBank/DDBJ whole genome shotgun (WGS) entry which is preliminary data.</text>
</comment>
<gene>
    <name evidence="3" type="ORF">ZOSMA_1G03600</name>
</gene>